<reference evidence="2 3" key="1">
    <citation type="journal article" date="2023" name="Arcadia Sci">
        <title>De novo assembly of a long-read Amblyomma americanum tick genome.</title>
        <authorList>
            <person name="Chou S."/>
            <person name="Poskanzer K.E."/>
            <person name="Rollins M."/>
            <person name="Thuy-Boun P.S."/>
        </authorList>
    </citation>
    <scope>NUCLEOTIDE SEQUENCE [LARGE SCALE GENOMIC DNA]</scope>
    <source>
        <strain evidence="2">F_SG_1</strain>
        <tissue evidence="2">Salivary glands</tissue>
    </source>
</reference>
<proteinExistence type="predicted"/>
<sequence>MRISADTEPARGVEVVDDHDAVGIKYRNAGHKYGDPRQQYASKGVRRRPYRNGPEWVDDRQKPVHRHEDQCVDAGGGAHDDNVLFDPTPGVSEGPVAERVVTCFERDGEDEQKVGHGEVHDENVGGGTLLTVANHDEDNDGVTN</sequence>
<organism evidence="2 3">
    <name type="scientific">Amblyomma americanum</name>
    <name type="common">Lone star tick</name>
    <dbReference type="NCBI Taxonomy" id="6943"/>
    <lineage>
        <taxon>Eukaryota</taxon>
        <taxon>Metazoa</taxon>
        <taxon>Ecdysozoa</taxon>
        <taxon>Arthropoda</taxon>
        <taxon>Chelicerata</taxon>
        <taxon>Arachnida</taxon>
        <taxon>Acari</taxon>
        <taxon>Parasitiformes</taxon>
        <taxon>Ixodida</taxon>
        <taxon>Ixodoidea</taxon>
        <taxon>Ixodidae</taxon>
        <taxon>Amblyomminae</taxon>
        <taxon>Amblyomma</taxon>
    </lineage>
</organism>
<protein>
    <submittedName>
        <fullName evidence="2">Uncharacterized protein</fullName>
    </submittedName>
</protein>
<name>A0AAQ4DK32_AMBAM</name>
<evidence type="ECO:0000256" key="1">
    <source>
        <dbReference type="SAM" id="MobiDB-lite"/>
    </source>
</evidence>
<feature type="compositionally biased region" description="Basic and acidic residues" evidence="1">
    <location>
        <begin position="111"/>
        <end position="123"/>
    </location>
</feature>
<evidence type="ECO:0000313" key="3">
    <source>
        <dbReference type="Proteomes" id="UP001321473"/>
    </source>
</evidence>
<dbReference type="Proteomes" id="UP001321473">
    <property type="component" value="Unassembled WGS sequence"/>
</dbReference>
<dbReference type="AlphaFoldDB" id="A0AAQ4DK32"/>
<feature type="region of interest" description="Disordered" evidence="1">
    <location>
        <begin position="29"/>
        <end position="82"/>
    </location>
</feature>
<accession>A0AAQ4DK32</accession>
<keyword evidence="3" id="KW-1185">Reference proteome</keyword>
<evidence type="ECO:0000313" key="2">
    <source>
        <dbReference type="EMBL" id="KAK8762822.1"/>
    </source>
</evidence>
<feature type="region of interest" description="Disordered" evidence="1">
    <location>
        <begin position="109"/>
        <end position="144"/>
    </location>
</feature>
<comment type="caution">
    <text evidence="2">The sequence shown here is derived from an EMBL/GenBank/DDBJ whole genome shotgun (WGS) entry which is preliminary data.</text>
</comment>
<dbReference type="EMBL" id="JARKHS020029751">
    <property type="protein sequence ID" value="KAK8762822.1"/>
    <property type="molecule type" value="Genomic_DNA"/>
</dbReference>
<feature type="compositionally biased region" description="Basic and acidic residues" evidence="1">
    <location>
        <begin position="57"/>
        <end position="70"/>
    </location>
</feature>
<gene>
    <name evidence="2" type="ORF">V5799_025909</name>
</gene>